<reference evidence="2" key="1">
    <citation type="submission" date="2021-06" db="EMBL/GenBank/DDBJ databases">
        <authorList>
            <person name="Kallberg Y."/>
            <person name="Tangrot J."/>
            <person name="Rosling A."/>
        </authorList>
    </citation>
    <scope>NUCLEOTIDE SEQUENCE</scope>
    <source>
        <strain evidence="2">MA453B</strain>
    </source>
</reference>
<dbReference type="AlphaFoldDB" id="A0A9N8ZGD3"/>
<feature type="region of interest" description="Disordered" evidence="1">
    <location>
        <begin position="47"/>
        <end position="67"/>
    </location>
</feature>
<evidence type="ECO:0000256" key="1">
    <source>
        <dbReference type="SAM" id="MobiDB-lite"/>
    </source>
</evidence>
<dbReference type="Proteomes" id="UP000789405">
    <property type="component" value="Unassembled WGS sequence"/>
</dbReference>
<proteinExistence type="predicted"/>
<accession>A0A9N8ZGD3</accession>
<dbReference type="EMBL" id="CAJVPY010000734">
    <property type="protein sequence ID" value="CAG8489490.1"/>
    <property type="molecule type" value="Genomic_DNA"/>
</dbReference>
<evidence type="ECO:0000313" key="3">
    <source>
        <dbReference type="Proteomes" id="UP000789405"/>
    </source>
</evidence>
<gene>
    <name evidence="2" type="ORF">DERYTH_LOCUS2340</name>
</gene>
<name>A0A9N8ZGD3_9GLOM</name>
<protein>
    <submittedName>
        <fullName evidence="2">24137_t:CDS:1</fullName>
    </submittedName>
</protein>
<organism evidence="2 3">
    <name type="scientific">Dentiscutata erythropus</name>
    <dbReference type="NCBI Taxonomy" id="1348616"/>
    <lineage>
        <taxon>Eukaryota</taxon>
        <taxon>Fungi</taxon>
        <taxon>Fungi incertae sedis</taxon>
        <taxon>Mucoromycota</taxon>
        <taxon>Glomeromycotina</taxon>
        <taxon>Glomeromycetes</taxon>
        <taxon>Diversisporales</taxon>
        <taxon>Gigasporaceae</taxon>
        <taxon>Dentiscutata</taxon>
    </lineage>
</organism>
<evidence type="ECO:0000313" key="2">
    <source>
        <dbReference type="EMBL" id="CAG8489490.1"/>
    </source>
</evidence>
<keyword evidence="3" id="KW-1185">Reference proteome</keyword>
<sequence length="67" mass="7588">MIFKSLLTLSSSTKLPYIIYYHCGIIIADIVLLNENSDVDTTERRIFETRSSQPTSPDIIISEPNNV</sequence>
<comment type="caution">
    <text evidence="2">The sequence shown here is derived from an EMBL/GenBank/DDBJ whole genome shotgun (WGS) entry which is preliminary data.</text>
</comment>